<feature type="non-terminal residue" evidence="1">
    <location>
        <position position="1"/>
    </location>
</feature>
<protein>
    <submittedName>
        <fullName evidence="1">PI-PLC X domain-containing 1-like</fullName>
    </submittedName>
</protein>
<dbReference type="EMBL" id="CACRXK020015861">
    <property type="protein sequence ID" value="CAB4028986.1"/>
    <property type="molecule type" value="Genomic_DNA"/>
</dbReference>
<evidence type="ECO:0000313" key="1">
    <source>
        <dbReference type="EMBL" id="CAB4028986.1"/>
    </source>
</evidence>
<name>A0A7D9JG51_PARCT</name>
<dbReference type="PANTHER" id="PTHR13593">
    <property type="match status" value="1"/>
</dbReference>
<dbReference type="InterPro" id="IPR051057">
    <property type="entry name" value="PI-PLC_domain"/>
</dbReference>
<comment type="caution">
    <text evidence="1">The sequence shown here is derived from an EMBL/GenBank/DDBJ whole genome shotgun (WGS) entry which is preliminary data.</text>
</comment>
<dbReference type="SUPFAM" id="SSF51695">
    <property type="entry name" value="PLC-like phosphodiesterases"/>
    <property type="match status" value="1"/>
</dbReference>
<feature type="non-terminal residue" evidence="1">
    <location>
        <position position="151"/>
    </location>
</feature>
<proteinExistence type="predicted"/>
<sequence>AAINEKRTTSVACNGLRDLCGLRIDQITFPGSHNAGSGFDGLLYYWSGGIAPSTCLYRNHGKSFSEQLEFGIRYFDVDICYGETEALNCHCDPLNCAYTGSIGKGLSQIDAWMKSHPNEVIVIHFNHDAQNGYHAKIAESLEKGLLKYWAT</sequence>
<dbReference type="GO" id="GO:0008081">
    <property type="term" value="F:phosphoric diester hydrolase activity"/>
    <property type="evidence" value="ECO:0007669"/>
    <property type="project" value="InterPro"/>
</dbReference>
<dbReference type="CDD" id="cd08557">
    <property type="entry name" value="PI-PLCc_bacteria_like"/>
    <property type="match status" value="1"/>
</dbReference>
<gene>
    <name evidence="1" type="ORF">PACLA_8A019393</name>
</gene>
<dbReference type="InterPro" id="IPR017946">
    <property type="entry name" value="PLC-like_Pdiesterase_TIM-brl"/>
</dbReference>
<keyword evidence="2" id="KW-1185">Reference proteome</keyword>
<dbReference type="Pfam" id="PF26146">
    <property type="entry name" value="PI-PLC_X"/>
    <property type="match status" value="1"/>
</dbReference>
<accession>A0A7D9JG51</accession>
<dbReference type="GO" id="GO:0006629">
    <property type="term" value="P:lipid metabolic process"/>
    <property type="evidence" value="ECO:0007669"/>
    <property type="project" value="InterPro"/>
</dbReference>
<organism evidence="1 2">
    <name type="scientific">Paramuricea clavata</name>
    <name type="common">Red gorgonian</name>
    <name type="synonym">Violescent sea-whip</name>
    <dbReference type="NCBI Taxonomy" id="317549"/>
    <lineage>
        <taxon>Eukaryota</taxon>
        <taxon>Metazoa</taxon>
        <taxon>Cnidaria</taxon>
        <taxon>Anthozoa</taxon>
        <taxon>Octocorallia</taxon>
        <taxon>Malacalcyonacea</taxon>
        <taxon>Plexauridae</taxon>
        <taxon>Paramuricea</taxon>
    </lineage>
</organism>
<reference evidence="1" key="1">
    <citation type="submission" date="2020-04" db="EMBL/GenBank/DDBJ databases">
        <authorList>
            <person name="Alioto T."/>
            <person name="Alioto T."/>
            <person name="Gomez Garrido J."/>
        </authorList>
    </citation>
    <scope>NUCLEOTIDE SEQUENCE</scope>
    <source>
        <strain evidence="1">A484AB</strain>
    </source>
</reference>
<dbReference type="PANTHER" id="PTHR13593:SF140">
    <property type="entry name" value="PLC-LIKE PHOSPHODIESTERASE"/>
    <property type="match status" value="1"/>
</dbReference>
<dbReference type="Proteomes" id="UP001152795">
    <property type="component" value="Unassembled WGS sequence"/>
</dbReference>
<evidence type="ECO:0000313" key="2">
    <source>
        <dbReference type="Proteomes" id="UP001152795"/>
    </source>
</evidence>
<dbReference type="OrthoDB" id="1046782at2759"/>
<dbReference type="Gene3D" id="3.20.20.190">
    <property type="entry name" value="Phosphatidylinositol (PI) phosphodiesterase"/>
    <property type="match status" value="1"/>
</dbReference>
<dbReference type="AlphaFoldDB" id="A0A7D9JG51"/>